<keyword evidence="3" id="KW-1185">Reference proteome</keyword>
<name>A0A4S8QNH1_9HELO</name>
<evidence type="ECO:0000256" key="1">
    <source>
        <dbReference type="SAM" id="MobiDB-lite"/>
    </source>
</evidence>
<proteinExistence type="predicted"/>
<sequence>MFRMVPQARGCANIAAFVTCNHRPVTFTRSVHNVKLLGLHNQLFQPAPEILRLHGLRLHGPTTKIVANLGYRELARAIASETTRYLNLTKSSKIINTPTIFMASATTLITETPAEIPLLSKATFGELITALGDATESLTWIHSGRPNKNTISPQDSENTIDGNEEVL</sequence>
<dbReference type="AlphaFoldDB" id="A0A4S8QNH1"/>
<reference evidence="2 3" key="1">
    <citation type="submission" date="2017-12" db="EMBL/GenBank/DDBJ databases">
        <title>Comparative genomics of Botrytis spp.</title>
        <authorList>
            <person name="Valero-Jimenez C.A."/>
            <person name="Tapia P."/>
            <person name="Veloso J."/>
            <person name="Silva-Moreno E."/>
            <person name="Staats M."/>
            <person name="Valdes J.H."/>
            <person name="Van Kan J.A.L."/>
        </authorList>
    </citation>
    <scope>NUCLEOTIDE SEQUENCE [LARGE SCALE GENOMIC DNA]</scope>
    <source>
        <strain evidence="2 3">MUCL435</strain>
    </source>
</reference>
<evidence type="ECO:0000313" key="3">
    <source>
        <dbReference type="Proteomes" id="UP000308671"/>
    </source>
</evidence>
<feature type="compositionally biased region" description="Polar residues" evidence="1">
    <location>
        <begin position="143"/>
        <end position="161"/>
    </location>
</feature>
<dbReference type="OrthoDB" id="3557639at2759"/>
<organism evidence="2 3">
    <name type="scientific">Botrytis galanthina</name>
    <dbReference type="NCBI Taxonomy" id="278940"/>
    <lineage>
        <taxon>Eukaryota</taxon>
        <taxon>Fungi</taxon>
        <taxon>Dikarya</taxon>
        <taxon>Ascomycota</taxon>
        <taxon>Pezizomycotina</taxon>
        <taxon>Leotiomycetes</taxon>
        <taxon>Helotiales</taxon>
        <taxon>Sclerotiniaceae</taxon>
        <taxon>Botrytis</taxon>
    </lineage>
</organism>
<gene>
    <name evidence="2" type="ORF">BGAL_0521g00060</name>
</gene>
<dbReference type="Proteomes" id="UP000308671">
    <property type="component" value="Unassembled WGS sequence"/>
</dbReference>
<accession>A0A4S8QNH1</accession>
<feature type="region of interest" description="Disordered" evidence="1">
    <location>
        <begin position="143"/>
        <end position="167"/>
    </location>
</feature>
<evidence type="ECO:0000313" key="2">
    <source>
        <dbReference type="EMBL" id="THV45172.1"/>
    </source>
</evidence>
<comment type="caution">
    <text evidence="2">The sequence shown here is derived from an EMBL/GenBank/DDBJ whole genome shotgun (WGS) entry which is preliminary data.</text>
</comment>
<protein>
    <submittedName>
        <fullName evidence="2">Uncharacterized protein</fullName>
    </submittedName>
</protein>
<dbReference type="EMBL" id="PQXL01000520">
    <property type="protein sequence ID" value="THV45172.1"/>
    <property type="molecule type" value="Genomic_DNA"/>
</dbReference>